<evidence type="ECO:0000256" key="2">
    <source>
        <dbReference type="ARBA" id="ARBA00022603"/>
    </source>
</evidence>
<evidence type="ECO:0000313" key="4">
    <source>
        <dbReference type="EMBL" id="PNR30891.1"/>
    </source>
</evidence>
<protein>
    <submittedName>
        <fullName evidence="4 5">Uncharacterized protein</fullName>
    </submittedName>
</protein>
<organism evidence="4">
    <name type="scientific">Physcomitrium patens</name>
    <name type="common">Spreading-leaved earth moss</name>
    <name type="synonym">Physcomitrella patens</name>
    <dbReference type="NCBI Taxonomy" id="3218"/>
    <lineage>
        <taxon>Eukaryota</taxon>
        <taxon>Viridiplantae</taxon>
        <taxon>Streptophyta</taxon>
        <taxon>Embryophyta</taxon>
        <taxon>Bryophyta</taxon>
        <taxon>Bryophytina</taxon>
        <taxon>Bryopsida</taxon>
        <taxon>Funariidae</taxon>
        <taxon>Funariales</taxon>
        <taxon>Funariaceae</taxon>
        <taxon>Physcomitrium</taxon>
    </lineage>
</organism>
<comment type="similarity">
    <text evidence="1">Belongs to the methyltransferase superfamily.</text>
</comment>
<dbReference type="AlphaFoldDB" id="A0A2K1INN4"/>
<dbReference type="PANTHER" id="PTHR12176:SF79">
    <property type="entry name" value="METHYLTRANSFERASE TYPE 11 DOMAIN-CONTAINING PROTEIN"/>
    <property type="match status" value="1"/>
</dbReference>
<reference evidence="5" key="3">
    <citation type="submission" date="2020-12" db="UniProtKB">
        <authorList>
            <consortium name="EnsemblPlants"/>
        </authorList>
    </citation>
    <scope>IDENTIFICATION</scope>
</reference>
<evidence type="ECO:0000256" key="3">
    <source>
        <dbReference type="ARBA" id="ARBA00022679"/>
    </source>
</evidence>
<keyword evidence="6" id="KW-1185">Reference proteome</keyword>
<evidence type="ECO:0000313" key="5">
    <source>
        <dbReference type="EnsemblPlants" id="Pp3c22_16090V3.1"/>
    </source>
</evidence>
<dbReference type="InterPro" id="IPR029063">
    <property type="entry name" value="SAM-dependent_MTases_sf"/>
</dbReference>
<dbReference type="GO" id="GO:0008168">
    <property type="term" value="F:methyltransferase activity"/>
    <property type="evidence" value="ECO:0007669"/>
    <property type="project" value="UniProtKB-KW"/>
</dbReference>
<dbReference type="Proteomes" id="UP000006727">
    <property type="component" value="Chromosome 22"/>
</dbReference>
<gene>
    <name evidence="4" type="ORF">PHYPA_027207</name>
</gene>
<sequence length="218" mass="25189">MQLLIPAYLDCSKCDTRPQAYGDEYYWDNRYSQDVGSFDWYQRYAGLAPLIKIFVVVGTVISKDMVNDGYQTIINIDISQVVIDAMIEKYKDVPQLQCNFRFYLLNLQVESFLCSRELYHFNMFVLKVDAIYEGAHLLHQITYGDPRVRIPHLKSELAPWEIRLHVIPRPGSKRALEGTARPITEPVLLGEDMTLGPTFNLEDPDLHYVYVCIKVSTS</sequence>
<reference evidence="4 6" key="1">
    <citation type="journal article" date="2008" name="Science">
        <title>The Physcomitrella genome reveals evolutionary insights into the conquest of land by plants.</title>
        <authorList>
            <person name="Rensing S."/>
            <person name="Lang D."/>
            <person name="Zimmer A."/>
            <person name="Terry A."/>
            <person name="Salamov A."/>
            <person name="Shapiro H."/>
            <person name="Nishiyama T."/>
            <person name="Perroud P.-F."/>
            <person name="Lindquist E."/>
            <person name="Kamisugi Y."/>
            <person name="Tanahashi T."/>
            <person name="Sakakibara K."/>
            <person name="Fujita T."/>
            <person name="Oishi K."/>
            <person name="Shin-I T."/>
            <person name="Kuroki Y."/>
            <person name="Toyoda A."/>
            <person name="Suzuki Y."/>
            <person name="Hashimoto A."/>
            <person name="Yamaguchi K."/>
            <person name="Sugano A."/>
            <person name="Kohara Y."/>
            <person name="Fujiyama A."/>
            <person name="Anterola A."/>
            <person name="Aoki S."/>
            <person name="Ashton N."/>
            <person name="Barbazuk W.B."/>
            <person name="Barker E."/>
            <person name="Bennetzen J."/>
            <person name="Bezanilla M."/>
            <person name="Blankenship R."/>
            <person name="Cho S.H."/>
            <person name="Dutcher S."/>
            <person name="Estelle M."/>
            <person name="Fawcett J.A."/>
            <person name="Gundlach H."/>
            <person name="Hanada K."/>
            <person name="Heyl A."/>
            <person name="Hicks K.A."/>
            <person name="Hugh J."/>
            <person name="Lohr M."/>
            <person name="Mayer K."/>
            <person name="Melkozernov A."/>
            <person name="Murata T."/>
            <person name="Nelson D."/>
            <person name="Pils B."/>
            <person name="Prigge M."/>
            <person name="Reiss B."/>
            <person name="Renner T."/>
            <person name="Rombauts S."/>
            <person name="Rushton P."/>
            <person name="Sanderfoot A."/>
            <person name="Schween G."/>
            <person name="Shiu S.-H."/>
            <person name="Stueber K."/>
            <person name="Theodoulou F.L."/>
            <person name="Tu H."/>
            <person name="Van de Peer Y."/>
            <person name="Verrier P.J."/>
            <person name="Waters E."/>
            <person name="Wood A."/>
            <person name="Yang L."/>
            <person name="Cove D."/>
            <person name="Cuming A."/>
            <person name="Hasebe M."/>
            <person name="Lucas S."/>
            <person name="Mishler D.B."/>
            <person name="Reski R."/>
            <person name="Grigoriev I."/>
            <person name="Quatrano R.S."/>
            <person name="Boore J.L."/>
        </authorList>
    </citation>
    <scope>NUCLEOTIDE SEQUENCE [LARGE SCALE GENOMIC DNA]</scope>
    <source>
        <strain evidence="5 6">cv. Gransden 2004</strain>
    </source>
</reference>
<dbReference type="PANTHER" id="PTHR12176">
    <property type="entry name" value="SAM-DEPENDENT METHYLTRANSFERASE SUPERFAMILY PROTEIN"/>
    <property type="match status" value="1"/>
</dbReference>
<keyword evidence="2" id="KW-0489">Methyltransferase</keyword>
<accession>A0A2K1INN4</accession>
<dbReference type="PaxDb" id="3218-PP1S71_90V6.1"/>
<dbReference type="EnsemblPlants" id="Pp3c22_16090V3.1">
    <property type="protein sequence ID" value="Pp3c22_16090V3.1"/>
    <property type="gene ID" value="Pp3c22_16090"/>
</dbReference>
<dbReference type="EMBL" id="ABEU02000022">
    <property type="protein sequence ID" value="PNR30891.1"/>
    <property type="molecule type" value="Genomic_DNA"/>
</dbReference>
<dbReference type="InterPro" id="IPR051419">
    <property type="entry name" value="Lys/N-term_MeTrsfase_sf"/>
</dbReference>
<evidence type="ECO:0000256" key="1">
    <source>
        <dbReference type="ARBA" id="ARBA00008361"/>
    </source>
</evidence>
<proteinExistence type="inferred from homology"/>
<dbReference type="FunCoup" id="A0A2K1INN4">
    <property type="interactions" value="4"/>
</dbReference>
<dbReference type="InParanoid" id="A0A2K1INN4"/>
<keyword evidence="3" id="KW-0808">Transferase</keyword>
<dbReference type="Gramene" id="Pp3c22_16090V3.1">
    <property type="protein sequence ID" value="Pp3c22_16090V3.1"/>
    <property type="gene ID" value="Pp3c22_16090"/>
</dbReference>
<dbReference type="Gene3D" id="3.40.50.150">
    <property type="entry name" value="Vaccinia Virus protein VP39"/>
    <property type="match status" value="1"/>
</dbReference>
<evidence type="ECO:0000313" key="6">
    <source>
        <dbReference type="Proteomes" id="UP000006727"/>
    </source>
</evidence>
<name>A0A2K1INN4_PHYPA</name>
<dbReference type="GO" id="GO:0032259">
    <property type="term" value="P:methylation"/>
    <property type="evidence" value="ECO:0007669"/>
    <property type="project" value="UniProtKB-KW"/>
</dbReference>
<reference evidence="4 6" key="2">
    <citation type="journal article" date="2018" name="Plant J.">
        <title>The Physcomitrella patens chromosome-scale assembly reveals moss genome structure and evolution.</title>
        <authorList>
            <person name="Lang D."/>
            <person name="Ullrich K.K."/>
            <person name="Murat F."/>
            <person name="Fuchs J."/>
            <person name="Jenkins J."/>
            <person name="Haas F.B."/>
            <person name="Piednoel M."/>
            <person name="Gundlach H."/>
            <person name="Van Bel M."/>
            <person name="Meyberg R."/>
            <person name="Vives C."/>
            <person name="Morata J."/>
            <person name="Symeonidi A."/>
            <person name="Hiss M."/>
            <person name="Muchero W."/>
            <person name="Kamisugi Y."/>
            <person name="Saleh O."/>
            <person name="Blanc G."/>
            <person name="Decker E.L."/>
            <person name="van Gessel N."/>
            <person name="Grimwood J."/>
            <person name="Hayes R.D."/>
            <person name="Graham S.W."/>
            <person name="Gunter L.E."/>
            <person name="McDaniel S.F."/>
            <person name="Hoernstein S.N.W."/>
            <person name="Larsson A."/>
            <person name="Li F.W."/>
            <person name="Perroud P.F."/>
            <person name="Phillips J."/>
            <person name="Ranjan P."/>
            <person name="Rokshar D.S."/>
            <person name="Rothfels C.J."/>
            <person name="Schneider L."/>
            <person name="Shu S."/>
            <person name="Stevenson D.W."/>
            <person name="Thummler F."/>
            <person name="Tillich M."/>
            <person name="Villarreal Aguilar J.C."/>
            <person name="Widiez T."/>
            <person name="Wong G.K."/>
            <person name="Wymore A."/>
            <person name="Zhang Y."/>
            <person name="Zimmer A.D."/>
            <person name="Quatrano R.S."/>
            <person name="Mayer K.F.X."/>
            <person name="Goodstein D."/>
            <person name="Casacuberta J.M."/>
            <person name="Vandepoele K."/>
            <person name="Reski R."/>
            <person name="Cuming A.C."/>
            <person name="Tuskan G.A."/>
            <person name="Maumus F."/>
            <person name="Salse J."/>
            <person name="Schmutz J."/>
            <person name="Rensing S.A."/>
        </authorList>
    </citation>
    <scope>NUCLEOTIDE SEQUENCE [LARGE SCALE GENOMIC DNA]</scope>
    <source>
        <strain evidence="5 6">cv. Gransden 2004</strain>
    </source>
</reference>